<evidence type="ECO:0000256" key="2">
    <source>
        <dbReference type="SAM" id="Phobius"/>
    </source>
</evidence>
<evidence type="ECO:0000313" key="3">
    <source>
        <dbReference type="EMBL" id="KYK58595.1"/>
    </source>
</evidence>
<feature type="region of interest" description="Disordered" evidence="1">
    <location>
        <begin position="235"/>
        <end position="269"/>
    </location>
</feature>
<keyword evidence="4" id="KW-1185">Reference proteome</keyword>
<dbReference type="GeneID" id="63718255"/>
<organism evidence="3 4">
    <name type="scientific">Drechmeria coniospora</name>
    <name type="common">Nematophagous fungus</name>
    <name type="synonym">Meria coniospora</name>
    <dbReference type="NCBI Taxonomy" id="98403"/>
    <lineage>
        <taxon>Eukaryota</taxon>
        <taxon>Fungi</taxon>
        <taxon>Dikarya</taxon>
        <taxon>Ascomycota</taxon>
        <taxon>Pezizomycotina</taxon>
        <taxon>Sordariomycetes</taxon>
        <taxon>Hypocreomycetidae</taxon>
        <taxon>Hypocreales</taxon>
        <taxon>Ophiocordycipitaceae</taxon>
        <taxon>Drechmeria</taxon>
    </lineage>
</organism>
<sequence length="319" mass="34884">MASCASHVHVLCRCRHSSWGIKWNHDLPLCSALSASGVLTVAQSRPAAAFLQTGEMYLLFLIVLMLLGNVPFIITSFMEAIGIMLSCFSSCAPWLRRSLAIVHEPTATVPKVGGTAALSSLPDPVLSRIKRIKPLSSRLAENRPPDLDLSLASNMDAIQPWMHDAESEEQDESVDAHQAFDDSGDELMPMYRFSCPLVRIDFDPFAPRSNQSAPEHPFRLDGDADTATQEFMHWPADATDNSGNSSRHPSPHAHPKTRPFADGTEGQVHGGATQPYFWPWSRCLERLGGDEDEAWSIPTYHAASDLAGATEAESPCSCT</sequence>
<feature type="transmembrane region" description="Helical" evidence="2">
    <location>
        <begin position="56"/>
        <end position="74"/>
    </location>
</feature>
<accession>A0A151GNA6</accession>
<reference evidence="3 4" key="1">
    <citation type="journal article" date="2016" name="Sci. Rep.">
        <title>Insights into Adaptations to a Near-Obligate Nematode Endoparasitic Lifestyle from the Finished Genome of Drechmeria coniospora.</title>
        <authorList>
            <person name="Zhang L."/>
            <person name="Zhou Z."/>
            <person name="Guo Q."/>
            <person name="Fokkens L."/>
            <person name="Miskei M."/>
            <person name="Pocsi I."/>
            <person name="Zhang W."/>
            <person name="Chen M."/>
            <person name="Wang L."/>
            <person name="Sun Y."/>
            <person name="Donzelli B.G."/>
            <person name="Gibson D.M."/>
            <person name="Nelson D.R."/>
            <person name="Luo J.G."/>
            <person name="Rep M."/>
            <person name="Liu H."/>
            <person name="Yang S."/>
            <person name="Wang J."/>
            <person name="Krasnoff S.B."/>
            <person name="Xu Y."/>
            <person name="Molnar I."/>
            <person name="Lin M."/>
        </authorList>
    </citation>
    <scope>NUCLEOTIDE SEQUENCE [LARGE SCALE GENOMIC DNA]</scope>
    <source>
        <strain evidence="3 4">ARSEF 6962</strain>
    </source>
</reference>
<dbReference type="EMBL" id="LAYC01000002">
    <property type="protein sequence ID" value="KYK58595.1"/>
    <property type="molecule type" value="Genomic_DNA"/>
</dbReference>
<protein>
    <submittedName>
        <fullName evidence="3">Uncharacterized protein</fullName>
    </submittedName>
</protein>
<dbReference type="Proteomes" id="UP000076580">
    <property type="component" value="Chromosome 02"/>
</dbReference>
<keyword evidence="2" id="KW-0812">Transmembrane</keyword>
<gene>
    <name evidence="3" type="ORF">DCS_05612</name>
</gene>
<keyword evidence="2" id="KW-0472">Membrane</keyword>
<dbReference type="AlphaFoldDB" id="A0A151GNA6"/>
<evidence type="ECO:0000313" key="4">
    <source>
        <dbReference type="Proteomes" id="UP000076580"/>
    </source>
</evidence>
<feature type="compositionally biased region" description="Polar residues" evidence="1">
    <location>
        <begin position="239"/>
        <end position="248"/>
    </location>
</feature>
<proteinExistence type="predicted"/>
<comment type="caution">
    <text evidence="3">The sequence shown here is derived from an EMBL/GenBank/DDBJ whole genome shotgun (WGS) entry which is preliminary data.</text>
</comment>
<dbReference type="RefSeq" id="XP_040657947.1">
    <property type="nucleotide sequence ID" value="XM_040802914.1"/>
</dbReference>
<dbReference type="InParanoid" id="A0A151GNA6"/>
<keyword evidence="2" id="KW-1133">Transmembrane helix</keyword>
<evidence type="ECO:0000256" key="1">
    <source>
        <dbReference type="SAM" id="MobiDB-lite"/>
    </source>
</evidence>
<name>A0A151GNA6_DRECN</name>